<dbReference type="GO" id="GO:0071897">
    <property type="term" value="P:DNA biosynthetic process"/>
    <property type="evidence" value="ECO:0007669"/>
    <property type="project" value="UniProtKB-ARBA"/>
</dbReference>
<dbReference type="PANTHER" id="PTHR33064">
    <property type="entry name" value="POL PROTEIN"/>
    <property type="match status" value="1"/>
</dbReference>
<reference evidence="2" key="1">
    <citation type="submission" date="2020-08" db="EMBL/GenBank/DDBJ databases">
        <title>Multicomponent nature underlies the extraordinary mechanical properties of spider dragline silk.</title>
        <authorList>
            <person name="Kono N."/>
            <person name="Nakamura H."/>
            <person name="Mori M."/>
            <person name="Yoshida Y."/>
            <person name="Ohtoshi R."/>
            <person name="Malay A.D."/>
            <person name="Moran D.A.P."/>
            <person name="Tomita M."/>
            <person name="Numata K."/>
            <person name="Arakawa K."/>
        </authorList>
    </citation>
    <scope>NUCLEOTIDE SEQUENCE</scope>
</reference>
<dbReference type="InterPro" id="IPR051320">
    <property type="entry name" value="Viral_Replic_Matur_Polypro"/>
</dbReference>
<dbReference type="SUPFAM" id="SSF56672">
    <property type="entry name" value="DNA/RNA polymerases"/>
    <property type="match status" value="1"/>
</dbReference>
<name>A0A8X6U6Q0_NEPPI</name>
<dbReference type="Pfam" id="PF17919">
    <property type="entry name" value="RT_RNaseH_2"/>
    <property type="match status" value="1"/>
</dbReference>
<dbReference type="AlphaFoldDB" id="A0A8X6U6Q0"/>
<dbReference type="InterPro" id="IPR041577">
    <property type="entry name" value="RT_RNaseH_2"/>
</dbReference>
<dbReference type="EMBL" id="BMAW01023678">
    <property type="protein sequence ID" value="GFT83845.1"/>
    <property type="molecule type" value="Genomic_DNA"/>
</dbReference>
<gene>
    <name evidence="2" type="primary">Tf2-6_226</name>
    <name evidence="2" type="ORF">NPIL_74131</name>
</gene>
<evidence type="ECO:0000259" key="1">
    <source>
        <dbReference type="Pfam" id="PF17919"/>
    </source>
</evidence>
<keyword evidence="3" id="KW-1185">Reference proteome</keyword>
<organism evidence="2 3">
    <name type="scientific">Nephila pilipes</name>
    <name type="common">Giant wood spider</name>
    <name type="synonym">Nephila maculata</name>
    <dbReference type="NCBI Taxonomy" id="299642"/>
    <lineage>
        <taxon>Eukaryota</taxon>
        <taxon>Metazoa</taxon>
        <taxon>Ecdysozoa</taxon>
        <taxon>Arthropoda</taxon>
        <taxon>Chelicerata</taxon>
        <taxon>Arachnida</taxon>
        <taxon>Araneae</taxon>
        <taxon>Araneomorphae</taxon>
        <taxon>Entelegynae</taxon>
        <taxon>Araneoidea</taxon>
        <taxon>Nephilidae</taxon>
        <taxon>Nephila</taxon>
    </lineage>
</organism>
<feature type="domain" description="Reverse transcriptase/retrotransposon-derived protein RNase H-like" evidence="1">
    <location>
        <begin position="46"/>
        <end position="126"/>
    </location>
</feature>
<evidence type="ECO:0000313" key="2">
    <source>
        <dbReference type="EMBL" id="GFT83845.1"/>
    </source>
</evidence>
<dbReference type="Proteomes" id="UP000887013">
    <property type="component" value="Unassembled WGS sequence"/>
</dbReference>
<dbReference type="InterPro" id="IPR043502">
    <property type="entry name" value="DNA/RNA_pol_sf"/>
</dbReference>
<dbReference type="OrthoDB" id="6433897at2759"/>
<dbReference type="PANTHER" id="PTHR33064:SF37">
    <property type="entry name" value="RIBONUCLEASE H"/>
    <property type="match status" value="1"/>
</dbReference>
<accession>A0A8X6U6Q0</accession>
<dbReference type="InterPro" id="IPR043128">
    <property type="entry name" value="Rev_trsase/Diguanyl_cyclase"/>
</dbReference>
<protein>
    <submittedName>
        <fullName evidence="2">Transposon Tf2-6 polyprotein</fullName>
    </submittedName>
</protein>
<comment type="caution">
    <text evidence="2">The sequence shown here is derived from an EMBL/GenBank/DDBJ whole genome shotgun (WGS) entry which is preliminary data.</text>
</comment>
<evidence type="ECO:0000313" key="3">
    <source>
        <dbReference type="Proteomes" id="UP000887013"/>
    </source>
</evidence>
<dbReference type="Gene3D" id="3.30.70.270">
    <property type="match status" value="1"/>
</dbReference>
<proteinExistence type="predicted"/>
<sequence>MFKFYRRFLPKTSYRISPLIKFFEGHTNKKKSLRPIKKSEPSLQLSEEAEKAFTDGKKALAEATLLKHPIPSAPLSVWTDASDVAIGSSLMQLCDGKREPIAFLSMKINKSQRNWSTHDRELYAIYAL</sequence>